<evidence type="ECO:0000313" key="1">
    <source>
        <dbReference type="Proteomes" id="UP000095286"/>
    </source>
</evidence>
<evidence type="ECO:0000313" key="2">
    <source>
        <dbReference type="WBParaSite" id="RSKR_0000543250.1"/>
    </source>
</evidence>
<name>A0AC35TXM5_9BILA</name>
<dbReference type="WBParaSite" id="RSKR_0000543250.1">
    <property type="protein sequence ID" value="RSKR_0000543250.1"/>
    <property type="gene ID" value="RSKR_0000543250"/>
</dbReference>
<proteinExistence type="predicted"/>
<accession>A0AC35TXM5</accession>
<organism evidence="1 2">
    <name type="scientific">Rhabditophanes sp. KR3021</name>
    <dbReference type="NCBI Taxonomy" id="114890"/>
    <lineage>
        <taxon>Eukaryota</taxon>
        <taxon>Metazoa</taxon>
        <taxon>Ecdysozoa</taxon>
        <taxon>Nematoda</taxon>
        <taxon>Chromadorea</taxon>
        <taxon>Rhabditida</taxon>
        <taxon>Tylenchina</taxon>
        <taxon>Panagrolaimomorpha</taxon>
        <taxon>Strongyloidoidea</taxon>
        <taxon>Alloionematidae</taxon>
        <taxon>Rhabditophanes</taxon>
    </lineage>
</organism>
<protein>
    <submittedName>
        <fullName evidence="2">MFS domain-containing protein</fullName>
    </submittedName>
</protein>
<dbReference type="Proteomes" id="UP000095286">
    <property type="component" value="Unplaced"/>
</dbReference>
<reference evidence="2" key="1">
    <citation type="submission" date="2016-11" db="UniProtKB">
        <authorList>
            <consortium name="WormBaseParasite"/>
        </authorList>
    </citation>
    <scope>IDENTIFICATION</scope>
    <source>
        <strain evidence="2">KR3021</strain>
    </source>
</reference>
<sequence>MSFLSLFLICFLSSFQIFNQSVPNIIEELSELTTIEITIISSIFPLGQIIGTLLYSFKLSDTLNVQNSFTINAAFILFGSLLQCFATFYLITIGRLLIGIGTGIGFVVMGVSLTQCSNYQTRPAIFLLPSIAFSLGNFFPNFGYLFGSLTIQYYLIIISIPNILVSFFFYFHGHKIITKTIESNYLEIESIHDPVIPPIIFKYTLLLMCLNVSVGVSFIMTFSIEIFKSFGYTQQSSTGLSFFYPLLQIIFLLLLNIFSKILTRKRIVLKGFLICFLIQVAITIILLVNFIDDSTKTYLLGTLTLILAIISSGPCSLIQCLPIELLSTESQYLQISAYARTHLWLFSFTSTITFPFLFSNFGLLGVILPHTMITGILLSLLSTEFISFLDVPQ</sequence>